<feature type="coiled-coil region" evidence="6">
    <location>
        <begin position="671"/>
        <end position="701"/>
    </location>
</feature>
<evidence type="ECO:0000256" key="1">
    <source>
        <dbReference type="ARBA" id="ARBA00010086"/>
    </source>
</evidence>
<dbReference type="FunCoup" id="A0A7N2LIP2">
    <property type="interactions" value="3128"/>
</dbReference>
<dbReference type="EC" id="2.1.1.22" evidence="2"/>
<evidence type="ECO:0000256" key="7">
    <source>
        <dbReference type="SAM" id="MobiDB-lite"/>
    </source>
</evidence>
<dbReference type="InterPro" id="IPR026960">
    <property type="entry name" value="RVT-Znf"/>
</dbReference>
<keyword evidence="5" id="KW-0949">S-adenosyl-L-methionine</keyword>
<dbReference type="InterPro" id="IPR012901">
    <property type="entry name" value="CARME"/>
</dbReference>
<feature type="region of interest" description="Disordered" evidence="7">
    <location>
        <begin position="1"/>
        <end position="23"/>
    </location>
</feature>
<dbReference type="SUPFAM" id="SSF53335">
    <property type="entry name" value="S-adenosyl-L-methionine-dependent methyltransferases"/>
    <property type="match status" value="1"/>
</dbReference>
<dbReference type="PANTHER" id="PTHR12303:SF6">
    <property type="entry name" value="CARNOSINE N-METHYLTRANSFERASE"/>
    <property type="match status" value="1"/>
</dbReference>
<evidence type="ECO:0000256" key="2">
    <source>
        <dbReference type="ARBA" id="ARBA00012003"/>
    </source>
</evidence>
<dbReference type="GO" id="GO:0030735">
    <property type="term" value="F:carnosine N-methyltransferase activity"/>
    <property type="evidence" value="ECO:0007669"/>
    <property type="project" value="UniProtKB-EC"/>
</dbReference>
<keyword evidence="4" id="KW-0808">Transferase</keyword>
<sequence length="1519" mass="173712">MSLRRVDEQEEEEDEERRRQRKAEEALEVKSLRRIISAYLNYPDAAEEDVKRYERSYNKLPPAHKALLSHCPLKFQRIRRGLVLLINCEPCGSFSLECGAIGRSSHRSSRWNKEKDPMTLKELNEELYKKGDGNTKFSHKLANSHGHLNIIKNFEVDGILLGKKMMSKMASLTDIKNLYKESVELSLKVDGIEFVTLGEDKEWPEKWFDKEQVLVVVKHMHWDNVASTLPMKYLGLPLGAKFKDMTIWNPILEKMERRLTGWKANRIAKIQRNFLWGGPGDEPKFHLVKWAAVCTPLSSGGLGVRKVRLLNETLLEKWLWRFGLERNALWRQVIEVKYGCRWGGWCTSLVSGPYGVDCWCGETPFAVYYPKLFRFCRDKKASVAELMKFTNESKLGYATVSCGAPNLLARCVSINSYFIFNMLQEFEPPLDMSQDVDGGEDSLRENVPNGHLFLGDRNVHSCQLNSTIVSLCFSTSDQGCSAEGSNVMCKSPKWDNTNEEMEAESHHEPIIGRCPPGFNYDEERDKCSGNEITNLNGNVSSSFHEWLDPSFQLNVPLVDVDKQSRIDRNLVSEGWEDHYLDVTHRSLSHVVPDHCPLFVEVGDETESLLLEREFDKDEIIAVLRESKGDKIGGVEARIYSSKELSMIKWNVEVFGNVEDRVRKLWQELSDLEMIEDSRALLEEERLELERVRGELEKVTLMEEICWRQKSRVLCIREGDRNTRFFHRIANSHRTFNSIDRLMVDGELSSDPEAITGCISHFYRQLYVETVDHRPLLDDVEFSCISEEDALWLDRPFDEEEVFGVISDFKGDEAPGPDGFSMASRGIRQGDPLSPLLFDIVMEGLSRMLDVAATTSQFSGFSVACLRAILARFEEVSGLRINLGKSELVPIGVVHNMDALVGMLGCRQSSLPLRYLGLPLGAKFKELSIWNPILEKMERRLAGWKRLYLSKGGKVTLIKSTLSSLPTYFLSLLPLPGKVANRIEKLQRDFLWSGINGDSKLHLVSWAQVCKPLQVGGLGIRRLRIFNSALLGKWLWRVKFWKHVWCGDRTLQEAFPELYCISRTKDSSVAEVLCWSGGRIHWDAKFRRPPQDWEQESFDLFMDMVYSSTVRGLGPDQVCWKPARSKGFEVRGFYLSFYPPTILSFPWKMIWKSKVPPRVAFFSWSASLGKILTTDNLRKRHVLVLDWCYMCKNCGESVDHLLLHCPIACELWSLVFCLFGIHWVMPQKVIELFDSWQGMTDLSFAKDTVALNVEKVRCVIRSIVRDWAAEGQKERDQCYKPILEELDVLFPNRKTSSPPSCLVPGAGLGRLALEISCLGFISQGNEFSYYMMICSSFILNHTQTAGEWTIYPWIHSNCNSLSDNDQLRPVSIPDIHPASAGITEGFSMCGGDFVEVYGDPSQMGSWDAVVTCFFIDTAHNIIEYIEIISRILKDGGVWINLGPLLYHFADMYGQEDEMSIEPSLEDVKSIALNYGFQIEKEKTIETTYSTNPKSMMQNRYYAAFWTMRKKSATAKEVSLN</sequence>
<dbReference type="EnsemblPlants" id="QL04p060188:mrna">
    <property type="protein sequence ID" value="QL04p060188:mrna"/>
    <property type="gene ID" value="QL04p060188"/>
</dbReference>
<keyword evidence="6" id="KW-0175">Coiled coil</keyword>
<evidence type="ECO:0000313" key="10">
    <source>
        <dbReference type="Proteomes" id="UP000594261"/>
    </source>
</evidence>
<protein>
    <recommendedName>
        <fullName evidence="2">carnosine N-methyltransferase</fullName>
        <ecNumber evidence="2">2.1.1.22</ecNumber>
    </recommendedName>
</protein>
<dbReference type="Gramene" id="QL04p060188:mrna">
    <property type="protein sequence ID" value="QL04p060188:mrna"/>
    <property type="gene ID" value="QL04p060188"/>
</dbReference>
<organism evidence="9 10">
    <name type="scientific">Quercus lobata</name>
    <name type="common">Valley oak</name>
    <dbReference type="NCBI Taxonomy" id="97700"/>
    <lineage>
        <taxon>Eukaryota</taxon>
        <taxon>Viridiplantae</taxon>
        <taxon>Streptophyta</taxon>
        <taxon>Embryophyta</taxon>
        <taxon>Tracheophyta</taxon>
        <taxon>Spermatophyta</taxon>
        <taxon>Magnoliopsida</taxon>
        <taxon>eudicotyledons</taxon>
        <taxon>Gunneridae</taxon>
        <taxon>Pentapetalae</taxon>
        <taxon>rosids</taxon>
        <taxon>fabids</taxon>
        <taxon>Fagales</taxon>
        <taxon>Fagaceae</taxon>
        <taxon>Quercus</taxon>
    </lineage>
</organism>
<evidence type="ECO:0000256" key="4">
    <source>
        <dbReference type="ARBA" id="ARBA00022679"/>
    </source>
</evidence>
<accession>A0A7N2LIP2</accession>
<name>A0A7N2LIP2_QUELO</name>
<feature type="domain" description="Reverse transcriptase zinc-binding" evidence="8">
    <location>
        <begin position="1127"/>
        <end position="1211"/>
    </location>
</feature>
<keyword evidence="3" id="KW-0489">Methyltransferase</keyword>
<evidence type="ECO:0000256" key="6">
    <source>
        <dbReference type="SAM" id="Coils"/>
    </source>
</evidence>
<reference evidence="9" key="2">
    <citation type="submission" date="2021-01" db="UniProtKB">
        <authorList>
            <consortium name="EnsemblPlants"/>
        </authorList>
    </citation>
    <scope>IDENTIFICATION</scope>
</reference>
<dbReference type="GO" id="GO:0032259">
    <property type="term" value="P:methylation"/>
    <property type="evidence" value="ECO:0007669"/>
    <property type="project" value="UniProtKB-KW"/>
</dbReference>
<comment type="similarity">
    <text evidence="1">Belongs to the carnosine N-methyltransferase family.</text>
</comment>
<evidence type="ECO:0000313" key="9">
    <source>
        <dbReference type="EnsemblPlants" id="QL04p060188:mrna"/>
    </source>
</evidence>
<dbReference type="InParanoid" id="A0A7N2LIP2"/>
<evidence type="ECO:0000256" key="3">
    <source>
        <dbReference type="ARBA" id="ARBA00022603"/>
    </source>
</evidence>
<evidence type="ECO:0000256" key="5">
    <source>
        <dbReference type="ARBA" id="ARBA00022691"/>
    </source>
</evidence>
<evidence type="ECO:0000259" key="8">
    <source>
        <dbReference type="Pfam" id="PF13966"/>
    </source>
</evidence>
<dbReference type="Pfam" id="PF07942">
    <property type="entry name" value="CARME"/>
    <property type="match status" value="1"/>
</dbReference>
<proteinExistence type="inferred from homology"/>
<keyword evidence="10" id="KW-1185">Reference proteome</keyword>
<dbReference type="Pfam" id="PF13966">
    <property type="entry name" value="zf-RVT"/>
    <property type="match status" value="1"/>
</dbReference>
<dbReference type="Proteomes" id="UP000594261">
    <property type="component" value="Chromosome 4"/>
</dbReference>
<dbReference type="InterPro" id="IPR029063">
    <property type="entry name" value="SAM-dependent_MTases_sf"/>
</dbReference>
<reference evidence="9 10" key="1">
    <citation type="journal article" date="2016" name="G3 (Bethesda)">
        <title>First Draft Assembly and Annotation of the Genome of a California Endemic Oak Quercus lobata Nee (Fagaceae).</title>
        <authorList>
            <person name="Sork V.L."/>
            <person name="Fitz-Gibbon S.T."/>
            <person name="Puiu D."/>
            <person name="Crepeau M."/>
            <person name="Gugger P.F."/>
            <person name="Sherman R."/>
            <person name="Stevens K."/>
            <person name="Langley C.H."/>
            <person name="Pellegrini M."/>
            <person name="Salzberg S.L."/>
        </authorList>
    </citation>
    <scope>NUCLEOTIDE SEQUENCE [LARGE SCALE GENOMIC DNA]</scope>
    <source>
        <strain evidence="9 10">cv. SW786</strain>
    </source>
</reference>
<dbReference type="PANTHER" id="PTHR12303">
    <property type="entry name" value="CARNOSINE N-METHYLTRANSFERASE"/>
    <property type="match status" value="1"/>
</dbReference>
<dbReference type="SMART" id="SM01296">
    <property type="entry name" value="N2227"/>
    <property type="match status" value="1"/>
</dbReference>
<dbReference type="EMBL" id="LRBV02000004">
    <property type="status" value="NOT_ANNOTATED_CDS"/>
    <property type="molecule type" value="Genomic_DNA"/>
</dbReference>